<comment type="caution">
    <text evidence="3">The sequence shown here is derived from an EMBL/GenBank/DDBJ whole genome shotgun (WGS) entry which is preliminary data.</text>
</comment>
<evidence type="ECO:0000256" key="2">
    <source>
        <dbReference type="ARBA" id="ARBA00023235"/>
    </source>
</evidence>
<evidence type="ECO:0000256" key="1">
    <source>
        <dbReference type="ARBA" id="ARBA00022723"/>
    </source>
</evidence>
<dbReference type="GO" id="GO:0016857">
    <property type="term" value="F:racemase and epimerase activity, acting on carbohydrates and derivatives"/>
    <property type="evidence" value="ECO:0007669"/>
    <property type="project" value="InterPro"/>
</dbReference>
<dbReference type="GO" id="GO:0046872">
    <property type="term" value="F:metal ion binding"/>
    <property type="evidence" value="ECO:0007669"/>
    <property type="project" value="UniProtKB-KW"/>
</dbReference>
<evidence type="ECO:0000313" key="4">
    <source>
        <dbReference type="Proteomes" id="UP000236846"/>
    </source>
</evidence>
<evidence type="ECO:0008006" key="5">
    <source>
        <dbReference type="Google" id="ProtNLM"/>
    </source>
</evidence>
<dbReference type="InterPro" id="IPR013785">
    <property type="entry name" value="Aldolase_TIM"/>
</dbReference>
<reference evidence="3 4" key="1">
    <citation type="submission" date="2017-09" db="EMBL/GenBank/DDBJ databases">
        <title>Depth-based differentiation of microbial function through sediment-hosted aquifers and enrichment of novel symbionts in the deep terrestrial subsurface.</title>
        <authorList>
            <person name="Probst A.J."/>
            <person name="Ladd B."/>
            <person name="Jarett J.K."/>
            <person name="Geller-Mcgrath D.E."/>
            <person name="Sieber C.M."/>
            <person name="Emerson J.B."/>
            <person name="Anantharaman K."/>
            <person name="Thomas B.C."/>
            <person name="Malmstrom R."/>
            <person name="Stieglmeier M."/>
            <person name="Klingl A."/>
            <person name="Woyke T."/>
            <person name="Ryan C.M."/>
            <person name="Banfield J.F."/>
        </authorList>
    </citation>
    <scope>NUCLEOTIDE SEQUENCE [LARGE SCALE GENOMIC DNA]</scope>
    <source>
        <strain evidence="3">CG11_big_fil_rev_8_21_14_0_20_43_10</strain>
    </source>
</reference>
<protein>
    <recommendedName>
        <fullName evidence="5">Ribulose-phosphate 3-epimerase</fullName>
    </recommendedName>
</protein>
<dbReference type="InterPro" id="IPR011060">
    <property type="entry name" value="RibuloseP-bd_barrel"/>
</dbReference>
<keyword evidence="2" id="KW-0413">Isomerase</keyword>
<dbReference type="SUPFAM" id="SSF51366">
    <property type="entry name" value="Ribulose-phoshate binding barrel"/>
    <property type="match status" value="1"/>
</dbReference>
<dbReference type="InterPro" id="IPR000056">
    <property type="entry name" value="Ribul_P_3_epim-like"/>
</dbReference>
<dbReference type="PANTHER" id="PTHR11749">
    <property type="entry name" value="RIBULOSE-5-PHOSPHATE-3-EPIMERASE"/>
    <property type="match status" value="1"/>
</dbReference>
<dbReference type="Pfam" id="PF00834">
    <property type="entry name" value="Ribul_P_3_epim"/>
    <property type="match status" value="1"/>
</dbReference>
<proteinExistence type="predicted"/>
<dbReference type="GO" id="GO:0005975">
    <property type="term" value="P:carbohydrate metabolic process"/>
    <property type="evidence" value="ECO:0007669"/>
    <property type="project" value="InterPro"/>
</dbReference>
<dbReference type="Gene3D" id="3.20.20.70">
    <property type="entry name" value="Aldolase class I"/>
    <property type="match status" value="1"/>
</dbReference>
<sequence>MIEVIPSVNRATWMEVDGAIHMIEGASDWVEIDVCDGTLSKHATWNIPADLKTLQANPKLHIAAHLMVKHPERFMQQWIRAGVRRIMVQWEGIRTTGLGFLFSGLQKRKIIRAMQETCKENWVEFGVFIARQTPAHAIQDILPFVDVVGILNVQIGKSGDAFDPRDLEKVQAFRARVNGLHYKIQWDGGVNMDTIMTLQQAGVDIAASTSFVFGASNPAQALEFLRRQAIGVHTY</sequence>
<dbReference type="AlphaFoldDB" id="A0A2H0PYN6"/>
<dbReference type="EMBL" id="PCXE01000013">
    <property type="protein sequence ID" value="PIR26824.1"/>
    <property type="molecule type" value="Genomic_DNA"/>
</dbReference>
<name>A0A2H0PYN6_9BACT</name>
<dbReference type="Proteomes" id="UP000236846">
    <property type="component" value="Unassembled WGS sequence"/>
</dbReference>
<keyword evidence="1" id="KW-0479">Metal-binding</keyword>
<organism evidence="3 4">
    <name type="scientific">Candidatus Brennerbacteria bacterium CG11_big_fil_rev_8_21_14_0_20_43_10</name>
    <dbReference type="NCBI Taxonomy" id="1974523"/>
    <lineage>
        <taxon>Bacteria</taxon>
        <taxon>Candidatus Brenneribacteriota</taxon>
    </lineage>
</organism>
<accession>A0A2H0PYN6</accession>
<gene>
    <name evidence="3" type="ORF">COV41_00690</name>
</gene>
<evidence type="ECO:0000313" key="3">
    <source>
        <dbReference type="EMBL" id="PIR26824.1"/>
    </source>
</evidence>